<sequence>MWAVIALWLLFIDECYNGSVKSLTVKPVSLTWGVPVFLIGRWLYNSNGFALYEQIN</sequence>
<proteinExistence type="predicted"/>
<reference evidence="2" key="2">
    <citation type="journal article" date="2015" name="Fish Shellfish Immunol.">
        <title>Early steps in the European eel (Anguilla anguilla)-Vibrio vulnificus interaction in the gills: Role of the RtxA13 toxin.</title>
        <authorList>
            <person name="Callol A."/>
            <person name="Pajuelo D."/>
            <person name="Ebbesson L."/>
            <person name="Teles M."/>
            <person name="MacKenzie S."/>
            <person name="Amaro C."/>
        </authorList>
    </citation>
    <scope>NUCLEOTIDE SEQUENCE</scope>
</reference>
<dbReference type="EMBL" id="GBXM01068086">
    <property type="protein sequence ID" value="JAH40491.1"/>
    <property type="molecule type" value="Transcribed_RNA"/>
</dbReference>
<name>A0A0E9SGS6_ANGAN</name>
<organism evidence="2">
    <name type="scientific">Anguilla anguilla</name>
    <name type="common">European freshwater eel</name>
    <name type="synonym">Muraena anguilla</name>
    <dbReference type="NCBI Taxonomy" id="7936"/>
    <lineage>
        <taxon>Eukaryota</taxon>
        <taxon>Metazoa</taxon>
        <taxon>Chordata</taxon>
        <taxon>Craniata</taxon>
        <taxon>Vertebrata</taxon>
        <taxon>Euteleostomi</taxon>
        <taxon>Actinopterygii</taxon>
        <taxon>Neopterygii</taxon>
        <taxon>Teleostei</taxon>
        <taxon>Anguilliformes</taxon>
        <taxon>Anguillidae</taxon>
        <taxon>Anguilla</taxon>
    </lineage>
</organism>
<feature type="signal peptide" evidence="1">
    <location>
        <begin position="1"/>
        <end position="17"/>
    </location>
</feature>
<protein>
    <submittedName>
        <fullName evidence="2">Uncharacterized protein</fullName>
    </submittedName>
</protein>
<dbReference type="AlphaFoldDB" id="A0A0E9SGS6"/>
<evidence type="ECO:0000313" key="2">
    <source>
        <dbReference type="EMBL" id="JAH40491.1"/>
    </source>
</evidence>
<reference evidence="2" key="1">
    <citation type="submission" date="2014-11" db="EMBL/GenBank/DDBJ databases">
        <authorList>
            <person name="Amaro Gonzalez C."/>
        </authorList>
    </citation>
    <scope>NUCLEOTIDE SEQUENCE</scope>
</reference>
<accession>A0A0E9SGS6</accession>
<feature type="chain" id="PRO_5002432192" evidence="1">
    <location>
        <begin position="18"/>
        <end position="56"/>
    </location>
</feature>
<keyword evidence="1" id="KW-0732">Signal</keyword>
<evidence type="ECO:0000256" key="1">
    <source>
        <dbReference type="SAM" id="SignalP"/>
    </source>
</evidence>